<feature type="region of interest" description="Disordered" evidence="1">
    <location>
        <begin position="31"/>
        <end position="62"/>
    </location>
</feature>
<evidence type="ECO:0000256" key="1">
    <source>
        <dbReference type="SAM" id="MobiDB-lite"/>
    </source>
</evidence>
<dbReference type="SUPFAM" id="SSF57756">
    <property type="entry name" value="Retrovirus zinc finger-like domains"/>
    <property type="match status" value="1"/>
</dbReference>
<feature type="region of interest" description="Disordered" evidence="1">
    <location>
        <begin position="102"/>
        <end position="123"/>
    </location>
</feature>
<dbReference type="InterPro" id="IPR036875">
    <property type="entry name" value="Znf_CCHC_sf"/>
</dbReference>
<accession>A0A1B6F022</accession>
<evidence type="ECO:0008006" key="3">
    <source>
        <dbReference type="Google" id="ProtNLM"/>
    </source>
</evidence>
<organism evidence="2">
    <name type="scientific">Cuerna arida</name>
    <dbReference type="NCBI Taxonomy" id="1464854"/>
    <lineage>
        <taxon>Eukaryota</taxon>
        <taxon>Metazoa</taxon>
        <taxon>Ecdysozoa</taxon>
        <taxon>Arthropoda</taxon>
        <taxon>Hexapoda</taxon>
        <taxon>Insecta</taxon>
        <taxon>Pterygota</taxon>
        <taxon>Neoptera</taxon>
        <taxon>Paraneoptera</taxon>
        <taxon>Hemiptera</taxon>
        <taxon>Auchenorrhyncha</taxon>
        <taxon>Membracoidea</taxon>
        <taxon>Cicadellidae</taxon>
        <taxon>Cicadellinae</taxon>
        <taxon>Proconiini</taxon>
        <taxon>Cuerna</taxon>
    </lineage>
</organism>
<feature type="non-terminal residue" evidence="2">
    <location>
        <position position="1"/>
    </location>
</feature>
<gene>
    <name evidence="2" type="ORF">g.1323</name>
</gene>
<protein>
    <recommendedName>
        <fullName evidence="3">CCHC-type domain-containing protein</fullName>
    </recommendedName>
</protein>
<dbReference type="AlphaFoldDB" id="A0A1B6F022"/>
<feature type="compositionally biased region" description="Polar residues" evidence="1">
    <location>
        <begin position="31"/>
        <end position="51"/>
    </location>
</feature>
<dbReference type="EMBL" id="GECZ01026285">
    <property type="protein sequence ID" value="JAS43484.1"/>
    <property type="molecule type" value="Transcribed_RNA"/>
</dbReference>
<evidence type="ECO:0000313" key="2">
    <source>
        <dbReference type="EMBL" id="JAS43484.1"/>
    </source>
</evidence>
<reference evidence="2" key="1">
    <citation type="submission" date="2015-11" db="EMBL/GenBank/DDBJ databases">
        <title>De novo transcriptome assembly of four potential Pierce s Disease insect vectors from Arizona vineyards.</title>
        <authorList>
            <person name="Tassone E.E."/>
        </authorList>
    </citation>
    <scope>NUCLEOTIDE SEQUENCE</scope>
</reference>
<dbReference type="Gene3D" id="4.10.60.10">
    <property type="entry name" value="Zinc finger, CCHC-type"/>
    <property type="match status" value="1"/>
</dbReference>
<name>A0A1B6F022_9HEMI</name>
<dbReference type="GO" id="GO:0003676">
    <property type="term" value="F:nucleic acid binding"/>
    <property type="evidence" value="ECO:0007669"/>
    <property type="project" value="InterPro"/>
</dbReference>
<sequence>YNASVLSPANTSLVSCNSVCTQTDSQTLAVENKAQTEQQRWASTPRYSTASRPRPRDANTNTTKICWNCEGTGHTYKFCNKPKVMKCFYCKKLGVRTTACNCRGNETRTSGSGGHRSPRQDAN</sequence>
<proteinExistence type="predicted"/>
<dbReference type="GO" id="GO:0008270">
    <property type="term" value="F:zinc ion binding"/>
    <property type="evidence" value="ECO:0007669"/>
    <property type="project" value="InterPro"/>
</dbReference>